<keyword evidence="4 9" id="KW-0547">Nucleotide-binding</keyword>
<keyword evidence="13" id="KW-1185">Reference proteome</keyword>
<protein>
    <recommendedName>
        <fullName evidence="1">non-specific serine/threonine protein kinase</fullName>
        <ecNumber evidence="1">2.7.11.1</ecNumber>
    </recommendedName>
</protein>
<dbReference type="GO" id="GO:1902103">
    <property type="term" value="P:negative regulation of metaphase/anaphase transition of meiotic cell cycle"/>
    <property type="evidence" value="ECO:0000318"/>
    <property type="project" value="GO_Central"/>
</dbReference>
<evidence type="ECO:0000259" key="11">
    <source>
        <dbReference type="PROSITE" id="PS50011"/>
    </source>
</evidence>
<keyword evidence="2 10" id="KW-0723">Serine/threonine-protein kinase</keyword>
<evidence type="ECO:0000256" key="5">
    <source>
        <dbReference type="ARBA" id="ARBA00022777"/>
    </source>
</evidence>
<evidence type="ECO:0000313" key="13">
    <source>
        <dbReference type="Proteomes" id="UP000007266"/>
    </source>
</evidence>
<dbReference type="GO" id="GO:0004674">
    <property type="term" value="F:protein serine/threonine kinase activity"/>
    <property type="evidence" value="ECO:0007669"/>
    <property type="project" value="UniProtKB-KW"/>
</dbReference>
<dbReference type="PROSITE" id="PS00107">
    <property type="entry name" value="PROTEIN_KINASE_ATP"/>
    <property type="match status" value="1"/>
</dbReference>
<dbReference type="Proteomes" id="UP000007266">
    <property type="component" value="Linkage group 2"/>
</dbReference>
<sequence>MSTPIKSASSLLLNARLVSPKLLSPVENKICYTSTPKRVPRQSLNFSHDFQAHNPVKNPIQIKVTQENLAEDSLIIDSPHKSELLTYGLNKYDLLYILGKGSFGTVIKGNYHGKIVAVKLIKSKSGFVNESNALNLRHENIITVFDIIVSRKYSLVMMEYHEDSKNLQSVIDDASAVLDRKTVVRFSKDVASGLKHCHENGVLHLDIKPKNILLCDNKVCKICDFGNSVKASKATEMCTFQGTVPYTAPEILRGKLPSTKSDIYSLGILIWQMIYRKSPYEFSNSEVIIYKVVKFNFRPPLDSKDEVLARLCCLCWDESSNKRPSAAQICDLLNGVVFNEK</sequence>
<dbReference type="InterPro" id="IPR008271">
    <property type="entry name" value="Ser/Thr_kinase_AS"/>
</dbReference>
<comment type="catalytic activity">
    <reaction evidence="7">
        <text>L-threonyl-[protein] + ATP = O-phospho-L-threonyl-[protein] + ADP + H(+)</text>
        <dbReference type="Rhea" id="RHEA:46608"/>
        <dbReference type="Rhea" id="RHEA-COMP:11060"/>
        <dbReference type="Rhea" id="RHEA-COMP:11605"/>
        <dbReference type="ChEBI" id="CHEBI:15378"/>
        <dbReference type="ChEBI" id="CHEBI:30013"/>
        <dbReference type="ChEBI" id="CHEBI:30616"/>
        <dbReference type="ChEBI" id="CHEBI:61977"/>
        <dbReference type="ChEBI" id="CHEBI:456216"/>
        <dbReference type="EC" id="2.7.11.1"/>
    </reaction>
</comment>
<dbReference type="STRING" id="7070.A0A139WMU8"/>
<name>A0A139WMU8_TRICA</name>
<dbReference type="OMA" id="LSWCSID"/>
<evidence type="ECO:0000256" key="4">
    <source>
        <dbReference type="ARBA" id="ARBA00022741"/>
    </source>
</evidence>
<dbReference type="GO" id="GO:0005524">
    <property type="term" value="F:ATP binding"/>
    <property type="evidence" value="ECO:0007669"/>
    <property type="project" value="UniProtKB-UniRule"/>
</dbReference>
<proteinExistence type="inferred from homology"/>
<comment type="catalytic activity">
    <reaction evidence="8">
        <text>L-seryl-[protein] + ATP = O-phospho-L-seryl-[protein] + ADP + H(+)</text>
        <dbReference type="Rhea" id="RHEA:17989"/>
        <dbReference type="Rhea" id="RHEA-COMP:9863"/>
        <dbReference type="Rhea" id="RHEA-COMP:11604"/>
        <dbReference type="ChEBI" id="CHEBI:15378"/>
        <dbReference type="ChEBI" id="CHEBI:29999"/>
        <dbReference type="ChEBI" id="CHEBI:30616"/>
        <dbReference type="ChEBI" id="CHEBI:83421"/>
        <dbReference type="ChEBI" id="CHEBI:456216"/>
        <dbReference type="EC" id="2.7.11.1"/>
    </reaction>
</comment>
<gene>
    <name evidence="12" type="primary">AUGUSTUS-3.0.2_32181</name>
    <name evidence="12" type="ORF">TcasGA2_TC032181</name>
</gene>
<dbReference type="GO" id="GO:0005737">
    <property type="term" value="C:cytoplasm"/>
    <property type="evidence" value="ECO:0000318"/>
    <property type="project" value="GO_Central"/>
</dbReference>
<evidence type="ECO:0000256" key="1">
    <source>
        <dbReference type="ARBA" id="ARBA00012513"/>
    </source>
</evidence>
<evidence type="ECO:0000313" key="12">
    <source>
        <dbReference type="EMBL" id="KYB29300.1"/>
    </source>
</evidence>
<keyword evidence="6 9" id="KW-0067">ATP-binding</keyword>
<evidence type="ECO:0000256" key="6">
    <source>
        <dbReference type="ARBA" id="ARBA00022840"/>
    </source>
</evidence>
<dbReference type="InParanoid" id="A0A139WMU8"/>
<dbReference type="FunFam" id="1.10.510.10:FF:001237">
    <property type="entry name" value="GM20338"/>
    <property type="match status" value="1"/>
</dbReference>
<evidence type="ECO:0000256" key="2">
    <source>
        <dbReference type="ARBA" id="ARBA00022527"/>
    </source>
</evidence>
<dbReference type="GO" id="GO:0043410">
    <property type="term" value="P:positive regulation of MAPK cascade"/>
    <property type="evidence" value="ECO:0000318"/>
    <property type="project" value="GO_Central"/>
</dbReference>
<dbReference type="EC" id="2.7.11.1" evidence="1"/>
<dbReference type="GO" id="GO:0004672">
    <property type="term" value="F:protein kinase activity"/>
    <property type="evidence" value="ECO:0000318"/>
    <property type="project" value="GO_Central"/>
</dbReference>
<keyword evidence="5 12" id="KW-0418">Kinase</keyword>
<reference evidence="12 13" key="1">
    <citation type="journal article" date="2008" name="Nature">
        <title>The genome of the model beetle and pest Tribolium castaneum.</title>
        <authorList>
            <consortium name="Tribolium Genome Sequencing Consortium"/>
            <person name="Richards S."/>
            <person name="Gibbs R.A."/>
            <person name="Weinstock G.M."/>
            <person name="Brown S.J."/>
            <person name="Denell R."/>
            <person name="Beeman R.W."/>
            <person name="Gibbs R."/>
            <person name="Beeman R.W."/>
            <person name="Brown S.J."/>
            <person name="Bucher G."/>
            <person name="Friedrich M."/>
            <person name="Grimmelikhuijzen C.J."/>
            <person name="Klingler M."/>
            <person name="Lorenzen M."/>
            <person name="Richards S."/>
            <person name="Roth S."/>
            <person name="Schroder R."/>
            <person name="Tautz D."/>
            <person name="Zdobnov E.M."/>
            <person name="Muzny D."/>
            <person name="Gibbs R.A."/>
            <person name="Weinstock G.M."/>
            <person name="Attaway T."/>
            <person name="Bell S."/>
            <person name="Buhay C.J."/>
            <person name="Chandrabose M.N."/>
            <person name="Chavez D."/>
            <person name="Clerk-Blankenburg K.P."/>
            <person name="Cree A."/>
            <person name="Dao M."/>
            <person name="Davis C."/>
            <person name="Chacko J."/>
            <person name="Dinh H."/>
            <person name="Dugan-Rocha S."/>
            <person name="Fowler G."/>
            <person name="Garner T.T."/>
            <person name="Garnes J."/>
            <person name="Gnirke A."/>
            <person name="Hawes A."/>
            <person name="Hernandez J."/>
            <person name="Hines S."/>
            <person name="Holder M."/>
            <person name="Hume J."/>
            <person name="Jhangiani S.N."/>
            <person name="Joshi V."/>
            <person name="Khan Z.M."/>
            <person name="Jackson L."/>
            <person name="Kovar C."/>
            <person name="Kowis A."/>
            <person name="Lee S."/>
            <person name="Lewis L.R."/>
            <person name="Margolis J."/>
            <person name="Morgan M."/>
            <person name="Nazareth L.V."/>
            <person name="Nguyen N."/>
            <person name="Okwuonu G."/>
            <person name="Parker D."/>
            <person name="Richards S."/>
            <person name="Ruiz S.J."/>
            <person name="Santibanez J."/>
            <person name="Savard J."/>
            <person name="Scherer S.E."/>
            <person name="Schneider B."/>
            <person name="Sodergren E."/>
            <person name="Tautz D."/>
            <person name="Vattahil S."/>
            <person name="Villasana D."/>
            <person name="White C.S."/>
            <person name="Wright R."/>
            <person name="Park Y."/>
            <person name="Beeman R.W."/>
            <person name="Lord J."/>
            <person name="Oppert B."/>
            <person name="Lorenzen M."/>
            <person name="Brown S."/>
            <person name="Wang L."/>
            <person name="Savard J."/>
            <person name="Tautz D."/>
            <person name="Richards S."/>
            <person name="Weinstock G."/>
            <person name="Gibbs R.A."/>
            <person name="Liu Y."/>
            <person name="Worley K."/>
            <person name="Weinstock G."/>
            <person name="Elsik C.G."/>
            <person name="Reese J.T."/>
            <person name="Elhaik E."/>
            <person name="Landan G."/>
            <person name="Graur D."/>
            <person name="Arensburger P."/>
            <person name="Atkinson P."/>
            <person name="Beeman R.W."/>
            <person name="Beidler J."/>
            <person name="Brown S.J."/>
            <person name="Demuth J.P."/>
            <person name="Drury D.W."/>
            <person name="Du Y.Z."/>
            <person name="Fujiwara H."/>
            <person name="Lorenzen M."/>
            <person name="Maselli V."/>
            <person name="Osanai M."/>
            <person name="Park Y."/>
            <person name="Robertson H.M."/>
            <person name="Tu Z."/>
            <person name="Wang J.J."/>
            <person name="Wang S."/>
            <person name="Richards S."/>
            <person name="Song H."/>
            <person name="Zhang L."/>
            <person name="Sodergren E."/>
            <person name="Werner D."/>
            <person name="Stanke M."/>
            <person name="Morgenstern B."/>
            <person name="Solovyev V."/>
            <person name="Kosarev P."/>
            <person name="Brown G."/>
            <person name="Chen H.C."/>
            <person name="Ermolaeva O."/>
            <person name="Hlavina W."/>
            <person name="Kapustin Y."/>
            <person name="Kiryutin B."/>
            <person name="Kitts P."/>
            <person name="Maglott D."/>
            <person name="Pruitt K."/>
            <person name="Sapojnikov V."/>
            <person name="Souvorov A."/>
            <person name="Mackey A.J."/>
            <person name="Waterhouse R.M."/>
            <person name="Wyder S."/>
            <person name="Zdobnov E.M."/>
            <person name="Zdobnov E.M."/>
            <person name="Wyder S."/>
            <person name="Kriventseva E.V."/>
            <person name="Kadowaki T."/>
            <person name="Bork P."/>
            <person name="Aranda M."/>
            <person name="Bao R."/>
            <person name="Beermann A."/>
            <person name="Berns N."/>
            <person name="Bolognesi R."/>
            <person name="Bonneton F."/>
            <person name="Bopp D."/>
            <person name="Brown S.J."/>
            <person name="Bucher G."/>
            <person name="Butts T."/>
            <person name="Chaumot A."/>
            <person name="Denell R.E."/>
            <person name="Ferrier D.E."/>
            <person name="Friedrich M."/>
            <person name="Gordon C.M."/>
            <person name="Jindra M."/>
            <person name="Klingler M."/>
            <person name="Lan Q."/>
            <person name="Lattorff H.M."/>
            <person name="Laudet V."/>
            <person name="von Levetsow C."/>
            <person name="Liu Z."/>
            <person name="Lutz R."/>
            <person name="Lynch J.A."/>
            <person name="da Fonseca R.N."/>
            <person name="Posnien N."/>
            <person name="Reuter R."/>
            <person name="Roth S."/>
            <person name="Savard J."/>
            <person name="Schinko J.B."/>
            <person name="Schmitt C."/>
            <person name="Schoppmeier M."/>
            <person name="Schroder R."/>
            <person name="Shippy T.D."/>
            <person name="Simonnet F."/>
            <person name="Marques-Souza H."/>
            <person name="Tautz D."/>
            <person name="Tomoyasu Y."/>
            <person name="Trauner J."/>
            <person name="Van der Zee M."/>
            <person name="Vervoort M."/>
            <person name="Wittkopp N."/>
            <person name="Wimmer E.A."/>
            <person name="Yang X."/>
            <person name="Jones A.K."/>
            <person name="Sattelle D.B."/>
            <person name="Ebert P.R."/>
            <person name="Nelson D."/>
            <person name="Scott J.G."/>
            <person name="Beeman R.W."/>
            <person name="Muthukrishnan S."/>
            <person name="Kramer K.J."/>
            <person name="Arakane Y."/>
            <person name="Beeman R.W."/>
            <person name="Zhu Q."/>
            <person name="Hogenkamp D."/>
            <person name="Dixit R."/>
            <person name="Oppert B."/>
            <person name="Jiang H."/>
            <person name="Zou Z."/>
            <person name="Marshall J."/>
            <person name="Elpidina E."/>
            <person name="Vinokurov K."/>
            <person name="Oppert C."/>
            <person name="Zou Z."/>
            <person name="Evans J."/>
            <person name="Lu Z."/>
            <person name="Zhao P."/>
            <person name="Sumathipala N."/>
            <person name="Altincicek B."/>
            <person name="Vilcinskas A."/>
            <person name="Williams M."/>
            <person name="Hultmark D."/>
            <person name="Hetru C."/>
            <person name="Jiang H."/>
            <person name="Grimmelikhuijzen C.J."/>
            <person name="Hauser F."/>
            <person name="Cazzamali G."/>
            <person name="Williamson M."/>
            <person name="Park Y."/>
            <person name="Li B."/>
            <person name="Tanaka Y."/>
            <person name="Predel R."/>
            <person name="Neupert S."/>
            <person name="Schachtner J."/>
            <person name="Verleyen P."/>
            <person name="Raible F."/>
            <person name="Bork P."/>
            <person name="Friedrich M."/>
            <person name="Walden K.K."/>
            <person name="Robertson H.M."/>
            <person name="Angeli S."/>
            <person name="Foret S."/>
            <person name="Bucher G."/>
            <person name="Schuetz S."/>
            <person name="Maleszka R."/>
            <person name="Wimmer E.A."/>
            <person name="Beeman R.W."/>
            <person name="Lorenzen M."/>
            <person name="Tomoyasu Y."/>
            <person name="Miller S.C."/>
            <person name="Grossmann D."/>
            <person name="Bucher G."/>
        </authorList>
    </citation>
    <scope>NUCLEOTIDE SEQUENCE [LARGE SCALE GENOMIC DNA]</scope>
    <source>
        <strain evidence="12 13">Georgia GA2</strain>
    </source>
</reference>
<dbReference type="FunCoup" id="A0A139WMU8">
    <property type="interactions" value="20"/>
</dbReference>
<accession>A0A139WMU8</accession>
<dbReference type="InterPro" id="IPR011009">
    <property type="entry name" value="Kinase-like_dom_sf"/>
</dbReference>
<dbReference type="PROSITE" id="PS00108">
    <property type="entry name" value="PROTEIN_KINASE_ST"/>
    <property type="match status" value="1"/>
</dbReference>
<dbReference type="GO" id="GO:0007165">
    <property type="term" value="P:signal transduction"/>
    <property type="evidence" value="ECO:0000318"/>
    <property type="project" value="GO_Central"/>
</dbReference>
<dbReference type="SMART" id="SM00220">
    <property type="entry name" value="S_TKc"/>
    <property type="match status" value="1"/>
</dbReference>
<reference evidence="12 13" key="2">
    <citation type="journal article" date="2010" name="Nucleic Acids Res.">
        <title>BeetleBase in 2010: revisions to provide comprehensive genomic information for Tribolium castaneum.</title>
        <authorList>
            <person name="Kim H.S."/>
            <person name="Murphy T."/>
            <person name="Xia J."/>
            <person name="Caragea D."/>
            <person name="Park Y."/>
            <person name="Beeman R.W."/>
            <person name="Lorenzen M.D."/>
            <person name="Butcher S."/>
            <person name="Manak J.R."/>
            <person name="Brown S.J."/>
        </authorList>
    </citation>
    <scope>NUCLEOTIDE SEQUENCE [LARGE SCALE GENOMIC DNA]</scope>
    <source>
        <strain evidence="12 13">Georgia GA2</strain>
    </source>
</reference>
<evidence type="ECO:0000256" key="8">
    <source>
        <dbReference type="ARBA" id="ARBA00048679"/>
    </source>
</evidence>
<dbReference type="SUPFAM" id="SSF56112">
    <property type="entry name" value="Protein kinase-like (PK-like)"/>
    <property type="match status" value="1"/>
</dbReference>
<evidence type="ECO:0000256" key="10">
    <source>
        <dbReference type="RuleBase" id="RU000304"/>
    </source>
</evidence>
<dbReference type="PANTHER" id="PTHR44329">
    <property type="entry name" value="SERINE/THREONINE-PROTEIN KINASE TNNI3K-RELATED"/>
    <property type="match status" value="1"/>
</dbReference>
<dbReference type="InterPro" id="IPR017441">
    <property type="entry name" value="Protein_kinase_ATP_BS"/>
</dbReference>
<dbReference type="InterPro" id="IPR051681">
    <property type="entry name" value="Ser/Thr_Kinases-Pseudokinases"/>
</dbReference>
<feature type="binding site" evidence="9">
    <location>
        <position position="119"/>
    </location>
    <ligand>
        <name>ATP</name>
        <dbReference type="ChEBI" id="CHEBI:30616"/>
    </ligand>
</feature>
<dbReference type="Gene3D" id="1.10.510.10">
    <property type="entry name" value="Transferase(Phosphotransferase) domain 1"/>
    <property type="match status" value="1"/>
</dbReference>
<evidence type="ECO:0000256" key="3">
    <source>
        <dbReference type="ARBA" id="ARBA00022679"/>
    </source>
</evidence>
<dbReference type="Gene3D" id="3.30.200.20">
    <property type="entry name" value="Phosphorylase Kinase, domain 1"/>
    <property type="match status" value="1"/>
</dbReference>
<organism evidence="12 13">
    <name type="scientific">Tribolium castaneum</name>
    <name type="common">Red flour beetle</name>
    <dbReference type="NCBI Taxonomy" id="7070"/>
    <lineage>
        <taxon>Eukaryota</taxon>
        <taxon>Metazoa</taxon>
        <taxon>Ecdysozoa</taxon>
        <taxon>Arthropoda</taxon>
        <taxon>Hexapoda</taxon>
        <taxon>Insecta</taxon>
        <taxon>Pterygota</taxon>
        <taxon>Neoptera</taxon>
        <taxon>Endopterygota</taxon>
        <taxon>Coleoptera</taxon>
        <taxon>Polyphaga</taxon>
        <taxon>Cucujiformia</taxon>
        <taxon>Tenebrionidae</taxon>
        <taxon>Tenebrionidae incertae sedis</taxon>
        <taxon>Tribolium</taxon>
    </lineage>
</organism>
<dbReference type="InterPro" id="IPR000719">
    <property type="entry name" value="Prot_kinase_dom"/>
</dbReference>
<dbReference type="PROSITE" id="PS50011">
    <property type="entry name" value="PROTEIN_KINASE_DOM"/>
    <property type="match status" value="1"/>
</dbReference>
<dbReference type="Pfam" id="PF00069">
    <property type="entry name" value="Pkinase"/>
    <property type="match status" value="1"/>
</dbReference>
<evidence type="ECO:0000256" key="7">
    <source>
        <dbReference type="ARBA" id="ARBA00047899"/>
    </source>
</evidence>
<dbReference type="EMBL" id="KQ971312">
    <property type="protein sequence ID" value="KYB29300.1"/>
    <property type="molecule type" value="Genomic_DNA"/>
</dbReference>
<dbReference type="OrthoDB" id="4062651at2759"/>
<evidence type="ECO:0000256" key="9">
    <source>
        <dbReference type="PROSITE-ProRule" id="PRU10141"/>
    </source>
</evidence>
<keyword evidence="3" id="KW-0808">Transferase</keyword>
<comment type="similarity">
    <text evidence="10">Belongs to the protein kinase superfamily.</text>
</comment>
<dbReference type="AlphaFoldDB" id="A0A139WMU8"/>
<dbReference type="eggNOG" id="KOG0192">
    <property type="taxonomic scope" value="Eukaryota"/>
</dbReference>
<dbReference type="KEGG" id="tca:103315222"/>
<dbReference type="PANTHER" id="PTHR44329:SF285">
    <property type="entry name" value="V-MOS MOLONEY MURINE SARCOMA VIRAL ONCO HOMOLOG"/>
    <property type="match status" value="1"/>
</dbReference>
<feature type="domain" description="Protein kinase" evidence="11">
    <location>
        <begin position="92"/>
        <end position="337"/>
    </location>
</feature>